<proteinExistence type="predicted"/>
<evidence type="ECO:0000313" key="2">
    <source>
        <dbReference type="Proteomes" id="UP000408482"/>
    </source>
</evidence>
<keyword evidence="2" id="KW-1185">Reference proteome</keyword>
<dbReference type="EMBL" id="CABHNW010000022">
    <property type="protein sequence ID" value="VUX32797.1"/>
    <property type="molecule type" value="Genomic_DNA"/>
</dbReference>
<name>A0A564VKM1_9FIRM</name>
<sequence length="81" mass="9342">MKKSWSELTEAEINRNKRNTCEKCLYFSRDGSTTTAGSRHCEYLLITGHRRGCSPLECKKKGIFKARPTGRRRINRAFTTS</sequence>
<organism evidence="1 2">
    <name type="scientific">Blautia luti</name>
    <dbReference type="NCBI Taxonomy" id="89014"/>
    <lineage>
        <taxon>Bacteria</taxon>
        <taxon>Bacillati</taxon>
        <taxon>Bacillota</taxon>
        <taxon>Clostridia</taxon>
        <taxon>Lachnospirales</taxon>
        <taxon>Lachnospiraceae</taxon>
        <taxon>Blautia</taxon>
    </lineage>
</organism>
<gene>
    <name evidence="1" type="ORF">RSSSTS7063_02506</name>
</gene>
<accession>A0A564VKM1</accession>
<reference evidence="1 2" key="1">
    <citation type="submission" date="2019-07" db="EMBL/GenBank/DDBJ databases">
        <authorList>
            <person name="Hibberd C M."/>
            <person name="Gehrig L. J."/>
            <person name="Chang H.-W."/>
            <person name="Venkatesh S."/>
        </authorList>
    </citation>
    <scope>NUCLEOTIDE SEQUENCE [LARGE SCALE GENOMIC DNA]</scope>
    <source>
        <strain evidence="1">Blautia_luti_SSTS_Bg7063</strain>
    </source>
</reference>
<dbReference type="Proteomes" id="UP000408482">
    <property type="component" value="Unassembled WGS sequence"/>
</dbReference>
<evidence type="ECO:0000313" key="1">
    <source>
        <dbReference type="EMBL" id="VUX32797.1"/>
    </source>
</evidence>
<protein>
    <submittedName>
        <fullName evidence="1">Uncharacterized protein</fullName>
    </submittedName>
</protein>
<dbReference type="AlphaFoldDB" id="A0A564VKM1"/>